<comment type="subcellular location">
    <subcellularLocation>
        <location evidence="1">Cell membrane</location>
        <topology evidence="1">Multi-pass membrane protein</topology>
    </subcellularLocation>
</comment>
<keyword evidence="6 7" id="KW-0472">Membrane</keyword>
<dbReference type="RefSeq" id="WP_020512006.1">
    <property type="nucleotide sequence ID" value="NZ_JBIAZU010000011.1"/>
</dbReference>
<dbReference type="PANTHER" id="PTHR23513">
    <property type="entry name" value="INTEGRAL MEMBRANE EFFLUX PROTEIN-RELATED"/>
    <property type="match status" value="1"/>
</dbReference>
<keyword evidence="10" id="KW-1185">Reference proteome</keyword>
<keyword evidence="5 7" id="KW-1133">Transmembrane helix</keyword>
<gene>
    <name evidence="9" type="ORF">ACFY35_49370</name>
</gene>
<evidence type="ECO:0000313" key="9">
    <source>
        <dbReference type="EMBL" id="MFF5297493.1"/>
    </source>
</evidence>
<keyword evidence="3" id="KW-1003">Cell membrane</keyword>
<comment type="caution">
    <text evidence="9">The sequence shown here is derived from an EMBL/GenBank/DDBJ whole genome shotgun (WGS) entry which is preliminary data.</text>
</comment>
<dbReference type="InterPro" id="IPR010290">
    <property type="entry name" value="TM_effector"/>
</dbReference>
<reference evidence="9 10" key="1">
    <citation type="submission" date="2024-10" db="EMBL/GenBank/DDBJ databases">
        <title>The Natural Products Discovery Center: Release of the First 8490 Sequenced Strains for Exploring Actinobacteria Biosynthetic Diversity.</title>
        <authorList>
            <person name="Kalkreuter E."/>
            <person name="Kautsar S.A."/>
            <person name="Yang D."/>
            <person name="Bader C.D."/>
            <person name="Teijaro C.N."/>
            <person name="Fluegel L."/>
            <person name="Davis C.M."/>
            <person name="Simpson J.R."/>
            <person name="Lauterbach L."/>
            <person name="Steele A.D."/>
            <person name="Gui C."/>
            <person name="Meng S."/>
            <person name="Li G."/>
            <person name="Viehrig K."/>
            <person name="Ye F."/>
            <person name="Su P."/>
            <person name="Kiefer A.F."/>
            <person name="Nichols A."/>
            <person name="Cepeda A.J."/>
            <person name="Yan W."/>
            <person name="Fan B."/>
            <person name="Jiang Y."/>
            <person name="Adhikari A."/>
            <person name="Zheng C.-J."/>
            <person name="Schuster L."/>
            <person name="Cowan T.M."/>
            <person name="Smanski M.J."/>
            <person name="Chevrette M.G."/>
            <person name="De Carvalho L.P.S."/>
            <person name="Shen B."/>
        </authorList>
    </citation>
    <scope>NUCLEOTIDE SEQUENCE [LARGE SCALE GENOMIC DNA]</scope>
    <source>
        <strain evidence="9 10">NPDC000087</strain>
    </source>
</reference>
<feature type="transmembrane region" description="Helical" evidence="7">
    <location>
        <begin position="49"/>
        <end position="69"/>
    </location>
</feature>
<proteinExistence type="predicted"/>
<dbReference type="Proteomes" id="UP001602245">
    <property type="component" value="Unassembled WGS sequence"/>
</dbReference>
<dbReference type="PROSITE" id="PS50850">
    <property type="entry name" value="MFS"/>
    <property type="match status" value="1"/>
</dbReference>
<dbReference type="InterPro" id="IPR020846">
    <property type="entry name" value="MFS_dom"/>
</dbReference>
<evidence type="ECO:0000256" key="5">
    <source>
        <dbReference type="ARBA" id="ARBA00022989"/>
    </source>
</evidence>
<dbReference type="Gene3D" id="1.20.1250.20">
    <property type="entry name" value="MFS general substrate transporter like domains"/>
    <property type="match status" value="1"/>
</dbReference>
<evidence type="ECO:0000256" key="3">
    <source>
        <dbReference type="ARBA" id="ARBA00022475"/>
    </source>
</evidence>
<evidence type="ECO:0000256" key="4">
    <source>
        <dbReference type="ARBA" id="ARBA00022692"/>
    </source>
</evidence>
<feature type="transmembrane region" description="Helical" evidence="7">
    <location>
        <begin position="90"/>
        <end position="118"/>
    </location>
</feature>
<organism evidence="9 10">
    <name type="scientific">Paractinoplanes globisporus</name>
    <dbReference type="NCBI Taxonomy" id="113565"/>
    <lineage>
        <taxon>Bacteria</taxon>
        <taxon>Bacillati</taxon>
        <taxon>Actinomycetota</taxon>
        <taxon>Actinomycetes</taxon>
        <taxon>Micromonosporales</taxon>
        <taxon>Micromonosporaceae</taxon>
        <taxon>Paractinoplanes</taxon>
    </lineage>
</organism>
<dbReference type="Pfam" id="PF05977">
    <property type="entry name" value="MFS_3"/>
    <property type="match status" value="1"/>
</dbReference>
<accession>A0ABW6WW49</accession>
<name>A0ABW6WW49_9ACTN</name>
<dbReference type="SUPFAM" id="SSF103473">
    <property type="entry name" value="MFS general substrate transporter"/>
    <property type="match status" value="1"/>
</dbReference>
<keyword evidence="4 7" id="KW-0812">Transmembrane</keyword>
<protein>
    <submittedName>
        <fullName evidence="9">MFS transporter</fullName>
    </submittedName>
</protein>
<keyword evidence="2" id="KW-0813">Transport</keyword>
<evidence type="ECO:0000313" key="10">
    <source>
        <dbReference type="Proteomes" id="UP001602245"/>
    </source>
</evidence>
<dbReference type="EMBL" id="JBIAZU010000011">
    <property type="protein sequence ID" value="MFF5297493.1"/>
    <property type="molecule type" value="Genomic_DNA"/>
</dbReference>
<feature type="domain" description="Major facilitator superfamily (MFS) profile" evidence="8">
    <location>
        <begin position="1"/>
        <end position="170"/>
    </location>
</feature>
<evidence type="ECO:0000256" key="7">
    <source>
        <dbReference type="SAM" id="Phobius"/>
    </source>
</evidence>
<evidence type="ECO:0000259" key="8">
    <source>
        <dbReference type="PROSITE" id="PS50850"/>
    </source>
</evidence>
<evidence type="ECO:0000256" key="1">
    <source>
        <dbReference type="ARBA" id="ARBA00004651"/>
    </source>
</evidence>
<evidence type="ECO:0000256" key="2">
    <source>
        <dbReference type="ARBA" id="ARBA00022448"/>
    </source>
</evidence>
<evidence type="ECO:0000256" key="6">
    <source>
        <dbReference type="ARBA" id="ARBA00023136"/>
    </source>
</evidence>
<feature type="transmembrane region" description="Helical" evidence="7">
    <location>
        <begin position="12"/>
        <end position="37"/>
    </location>
</feature>
<dbReference type="PANTHER" id="PTHR23513:SF6">
    <property type="entry name" value="MAJOR FACILITATOR SUPERFAMILY ASSOCIATED DOMAIN-CONTAINING PROTEIN"/>
    <property type="match status" value="1"/>
</dbReference>
<dbReference type="InterPro" id="IPR036259">
    <property type="entry name" value="MFS_trans_sf"/>
</dbReference>
<sequence length="170" mass="17355">MAAGVWALRRFRLFWAADTISAAGGALSAVALPLLAIETLHASDTEVGVLRAAQTLPFLLLAIPIGLLADRVSRRRLLLAADAVRVPLTLTIALTGAAIPVSGLVTLVFAIGTATIAYEVAYLSALPELVAAPADLPAANRAVESAHAGATLVGPALGGALVWRSPPPRS</sequence>